<feature type="compositionally biased region" description="Acidic residues" evidence="1">
    <location>
        <begin position="32"/>
        <end position="43"/>
    </location>
</feature>
<feature type="compositionally biased region" description="Basic and acidic residues" evidence="1">
    <location>
        <begin position="816"/>
        <end position="825"/>
    </location>
</feature>
<feature type="region of interest" description="Disordered" evidence="1">
    <location>
        <begin position="283"/>
        <end position="317"/>
    </location>
</feature>
<feature type="compositionally biased region" description="Acidic residues" evidence="1">
    <location>
        <begin position="444"/>
        <end position="485"/>
    </location>
</feature>
<feature type="compositionally biased region" description="Acidic residues" evidence="1">
    <location>
        <begin position="505"/>
        <end position="519"/>
    </location>
</feature>
<dbReference type="GeneID" id="89946376"/>
<feature type="region of interest" description="Disordered" evidence="1">
    <location>
        <begin position="114"/>
        <end position="257"/>
    </location>
</feature>
<feature type="region of interest" description="Disordered" evidence="1">
    <location>
        <begin position="961"/>
        <end position="998"/>
    </location>
</feature>
<feature type="region of interest" description="Disordered" evidence="1">
    <location>
        <begin position="837"/>
        <end position="856"/>
    </location>
</feature>
<feature type="domain" description="DNA replication checkpoint mediator MRC1" evidence="2">
    <location>
        <begin position="647"/>
        <end position="790"/>
    </location>
</feature>
<evidence type="ECO:0000256" key="1">
    <source>
        <dbReference type="SAM" id="MobiDB-lite"/>
    </source>
</evidence>
<protein>
    <recommendedName>
        <fullName evidence="2">DNA replication checkpoint mediator MRC1 domain-containing protein</fullName>
    </recommendedName>
</protein>
<comment type="caution">
    <text evidence="3">The sequence shown here is derived from an EMBL/GenBank/DDBJ whole genome shotgun (WGS) entry which is preliminary data.</text>
</comment>
<keyword evidence="4" id="KW-1185">Reference proteome</keyword>
<evidence type="ECO:0000259" key="2">
    <source>
        <dbReference type="Pfam" id="PF09444"/>
    </source>
</evidence>
<evidence type="ECO:0000313" key="3">
    <source>
        <dbReference type="EMBL" id="KAK4515064.1"/>
    </source>
</evidence>
<dbReference type="InterPro" id="IPR018564">
    <property type="entry name" value="Repl_chkpnt_MRC1_dom"/>
</dbReference>
<dbReference type="RefSeq" id="XP_064681730.1">
    <property type="nucleotide sequence ID" value="XM_064822044.1"/>
</dbReference>
<feature type="compositionally biased region" description="Basic residues" evidence="1">
    <location>
        <begin position="196"/>
        <end position="211"/>
    </location>
</feature>
<dbReference type="Pfam" id="PF09444">
    <property type="entry name" value="MRC1"/>
    <property type="match status" value="1"/>
</dbReference>
<feature type="region of interest" description="Disordered" evidence="1">
    <location>
        <begin position="1"/>
        <end position="60"/>
    </location>
</feature>
<organism evidence="3 4">
    <name type="scientific">Mucor velutinosus</name>
    <dbReference type="NCBI Taxonomy" id="708070"/>
    <lineage>
        <taxon>Eukaryota</taxon>
        <taxon>Fungi</taxon>
        <taxon>Fungi incertae sedis</taxon>
        <taxon>Mucoromycota</taxon>
        <taxon>Mucoromycotina</taxon>
        <taxon>Mucoromycetes</taxon>
        <taxon>Mucorales</taxon>
        <taxon>Mucorineae</taxon>
        <taxon>Mucoraceae</taxon>
        <taxon>Mucor</taxon>
    </lineage>
</organism>
<dbReference type="Proteomes" id="UP001304243">
    <property type="component" value="Unassembled WGS sequence"/>
</dbReference>
<feature type="compositionally biased region" description="Basic residues" evidence="1">
    <location>
        <begin position="138"/>
        <end position="156"/>
    </location>
</feature>
<feature type="compositionally biased region" description="Basic and acidic residues" evidence="1">
    <location>
        <begin position="283"/>
        <end position="298"/>
    </location>
</feature>
<feature type="compositionally biased region" description="Basic and acidic residues" evidence="1">
    <location>
        <begin position="241"/>
        <end position="257"/>
    </location>
</feature>
<accession>A0AAN7DDT7</accession>
<feature type="region of interest" description="Disordered" evidence="1">
    <location>
        <begin position="805"/>
        <end position="830"/>
    </location>
</feature>
<dbReference type="AlphaFoldDB" id="A0AAN7DDT7"/>
<sequence length="1026" mass="115699">MDLAFKTSKEDNGDETPLFVNPNYLATVPSDMETDDDDDDDDLGSSSFADNQYSNMNIPSHLKNILTLDRSSRMEVNLDDDSDSDAESSSYTQRAAAELGIDLDKLNAEIDRNKFANFPLRPPTEESDHEEKNDKTSKQAKKPREKKKRRDKGKKKATVDDDTFEADQAAKSKNLDNLFKKFAQDSEISEDEQTQKRSKQKSSGRKTRKKVSHEIKLDENGEQMMRTTDILDASSSESSEDEGKLSKKQQMEMYREAERQRRTAKIILKPVYNYKSFDELAKRREEREQQVQHQEKVITHNAPSEPFTPPRPTATSRPVFNIELDGIDDDSDSDIEITGDPKKIAKATQAAMLSPERPRAPVAISPVRHASTALRNHNRHMLYRITNEGYDYRVKMEQAAKARGQYASATERARRLIEKEKNAMMINSQIERHFEKKKSLSTNNDDDDAEDGDYEEQEEEETHNNDILDELSGSEEEEFLVEEAVDTPNRLQKRKMASDEGPHDDNDEDDADDDDEEQDMATMAFKRWKGKKVKKSTLFDDDDEDEEEQVSKKKKLAAKPVPVPAHSISNFFKAKENEAAEQAAARDENKTLSRLVRREDREPSVEPPTTEDDTIEEDAMDVDKPTPAPIFVKKPTIATAVLKGPREKLEYLEEEAEEEEDEFFGAGGSDGETGENLDEFEKDDLLVEDSNEHIDEAALREAFNLQDKETDSNMIQRLITDITSGNLRKQKAALESGLMLDDIDLYDEEDNDLVAIRRAAAARRRRLLKKKGGDILENLMSDPKTAAFAKAAQAVSDEMAIAVFSESEGEEEAEAETTKEDDYEKSTPSVYTKRVIVEDDEEEEDSEEQDQEMKDVSDDENLLIVASILDGVYLFSWILTYFEQDEFDTITSPLRGLPVAAATASGLASSIHITSADDDDVDFQIENMQSPVSVRKAKPLYGSPSTLERFKRLIAETNNALNGISSDTGGPRVGFGSMQPKQQQGESDGKPKLTGSLGEIFSKSNAKESKLKKLKSQSSSLFKYAE</sequence>
<feature type="compositionally biased region" description="Basic and acidic residues" evidence="1">
    <location>
        <begin position="577"/>
        <end position="604"/>
    </location>
</feature>
<name>A0AAN7DDT7_9FUNG</name>
<feature type="compositionally biased region" description="Acidic residues" evidence="1">
    <location>
        <begin position="838"/>
        <end position="850"/>
    </location>
</feature>
<feature type="compositionally biased region" description="Acidic residues" evidence="1">
    <location>
        <begin position="653"/>
        <end position="663"/>
    </location>
</feature>
<feature type="compositionally biased region" description="Basic residues" evidence="1">
    <location>
        <begin position="526"/>
        <end position="535"/>
    </location>
</feature>
<feature type="compositionally biased region" description="Basic and acidic residues" evidence="1">
    <location>
        <begin position="123"/>
        <end position="137"/>
    </location>
</feature>
<evidence type="ECO:0000313" key="4">
    <source>
        <dbReference type="Proteomes" id="UP001304243"/>
    </source>
</evidence>
<proteinExistence type="predicted"/>
<gene>
    <name evidence="3" type="ORF">ATC70_002674</name>
</gene>
<feature type="compositionally biased region" description="Basic and acidic residues" evidence="1">
    <location>
        <begin position="168"/>
        <end position="184"/>
    </location>
</feature>
<feature type="region of interest" description="Disordered" evidence="1">
    <location>
        <begin position="653"/>
        <end position="676"/>
    </location>
</feature>
<feature type="region of interest" description="Disordered" evidence="1">
    <location>
        <begin position="577"/>
        <end position="629"/>
    </location>
</feature>
<feature type="region of interest" description="Disordered" evidence="1">
    <location>
        <begin position="434"/>
        <end position="561"/>
    </location>
</feature>
<feature type="compositionally biased region" description="Acidic residues" evidence="1">
    <location>
        <begin position="539"/>
        <end position="548"/>
    </location>
</feature>
<feature type="compositionally biased region" description="Acidic residues" evidence="1">
    <location>
        <begin position="609"/>
        <end position="620"/>
    </location>
</feature>
<dbReference type="EMBL" id="JASEJX010000015">
    <property type="protein sequence ID" value="KAK4515064.1"/>
    <property type="molecule type" value="Genomic_DNA"/>
</dbReference>
<reference evidence="3 4" key="1">
    <citation type="submission" date="2022-11" db="EMBL/GenBank/DDBJ databases">
        <title>Mucor velutinosus strain NIH1002 WGS.</title>
        <authorList>
            <person name="Subramanian P."/>
            <person name="Mullikin J.C."/>
            <person name="Segre J.A."/>
            <person name="Zelazny A.M."/>
        </authorList>
    </citation>
    <scope>NUCLEOTIDE SEQUENCE [LARGE SCALE GENOMIC DNA]</scope>
    <source>
        <strain evidence="3 4">NIH1002</strain>
    </source>
</reference>
<feature type="compositionally biased region" description="Polar residues" evidence="1">
    <location>
        <begin position="44"/>
        <end position="58"/>
    </location>
</feature>